<dbReference type="PANTHER" id="PTHR46517:SF1">
    <property type="entry name" value="FRUCTOSE-2,6-BISPHOSPHATASE TIGAR"/>
    <property type="match status" value="1"/>
</dbReference>
<evidence type="ECO:0000313" key="4">
    <source>
        <dbReference type="EMBL" id="RSH88294.1"/>
    </source>
</evidence>
<protein>
    <recommendedName>
        <fullName evidence="6">Phosphoglycerate mutase</fullName>
    </recommendedName>
</protein>
<feature type="active site" description="Tele-phosphohistidine intermediate" evidence="2">
    <location>
        <position position="9"/>
    </location>
</feature>
<reference evidence="4 5" key="1">
    <citation type="submission" date="2018-11" db="EMBL/GenBank/DDBJ databases">
        <title>Genome sequence of Apiotrichum porosum DSM 27194.</title>
        <authorList>
            <person name="Aliyu H."/>
            <person name="Gorte O."/>
            <person name="Ochsenreither K."/>
        </authorList>
    </citation>
    <scope>NUCLEOTIDE SEQUENCE [LARGE SCALE GENOMIC DNA]</scope>
    <source>
        <strain evidence="4 5">DSM 27194</strain>
    </source>
</reference>
<dbReference type="AlphaFoldDB" id="A0A427YBA1"/>
<keyword evidence="5" id="KW-1185">Reference proteome</keyword>
<name>A0A427YBA1_9TREE</name>
<accession>A0A427YBA1</accession>
<evidence type="ECO:0000256" key="2">
    <source>
        <dbReference type="PIRSR" id="PIRSR613078-1"/>
    </source>
</evidence>
<dbReference type="GO" id="GO:0043456">
    <property type="term" value="P:regulation of pentose-phosphate shunt"/>
    <property type="evidence" value="ECO:0007669"/>
    <property type="project" value="TreeGrafter"/>
</dbReference>
<dbReference type="OrthoDB" id="354304at2759"/>
<evidence type="ECO:0000256" key="1">
    <source>
        <dbReference type="ARBA" id="ARBA00022801"/>
    </source>
</evidence>
<dbReference type="GeneID" id="39585372"/>
<dbReference type="Pfam" id="PF00300">
    <property type="entry name" value="His_Phos_1"/>
    <property type="match status" value="1"/>
</dbReference>
<evidence type="ECO:0000256" key="3">
    <source>
        <dbReference type="PIRSR" id="PIRSR613078-2"/>
    </source>
</evidence>
<dbReference type="GO" id="GO:0004331">
    <property type="term" value="F:fructose-2,6-bisphosphate 2-phosphatase activity"/>
    <property type="evidence" value="ECO:0007669"/>
    <property type="project" value="TreeGrafter"/>
</dbReference>
<comment type="caution">
    <text evidence="4">The sequence shown here is derived from an EMBL/GenBank/DDBJ whole genome shotgun (WGS) entry which is preliminary data.</text>
</comment>
<organism evidence="4 5">
    <name type="scientific">Apiotrichum porosum</name>
    <dbReference type="NCBI Taxonomy" id="105984"/>
    <lineage>
        <taxon>Eukaryota</taxon>
        <taxon>Fungi</taxon>
        <taxon>Dikarya</taxon>
        <taxon>Basidiomycota</taxon>
        <taxon>Agaricomycotina</taxon>
        <taxon>Tremellomycetes</taxon>
        <taxon>Trichosporonales</taxon>
        <taxon>Trichosporonaceae</taxon>
        <taxon>Apiotrichum</taxon>
    </lineage>
</organism>
<feature type="binding site" evidence="3">
    <location>
        <begin position="8"/>
        <end position="15"/>
    </location>
    <ligand>
        <name>substrate</name>
    </ligand>
</feature>
<dbReference type="STRING" id="105984.A0A427YBA1"/>
<dbReference type="EMBL" id="RSCE01000001">
    <property type="protein sequence ID" value="RSH88294.1"/>
    <property type="molecule type" value="Genomic_DNA"/>
</dbReference>
<dbReference type="SUPFAM" id="SSF53254">
    <property type="entry name" value="Phosphoglycerate mutase-like"/>
    <property type="match status" value="1"/>
</dbReference>
<dbReference type="InterPro" id="IPR013078">
    <property type="entry name" value="His_Pase_superF_clade-1"/>
</dbReference>
<dbReference type="SMART" id="SM00855">
    <property type="entry name" value="PGAM"/>
    <property type="match status" value="1"/>
</dbReference>
<sequence>MVLIYFVRHGQTEYNAKGIIQGHIDTSLNDTGRNEAALLAEHIKDVPFVEAWSSSLARAKEASDQARHPGLVVQTDPGLKERDLGALSGQRWTPGTVLPSDVEGSAPRVGEWLQSFLAAHVPDQPGAPDPSATILVVSHGAYLSALLGSLLSQPISFVPDQGVDAKKHCLNTCVMRVQADYDEVAGMWRGTILSWGEVDHLGDQAKDIGVADDLRQSFRMATAKLSQ</sequence>
<evidence type="ECO:0000313" key="5">
    <source>
        <dbReference type="Proteomes" id="UP000279236"/>
    </source>
</evidence>
<dbReference type="RefSeq" id="XP_028480502.1">
    <property type="nucleotide sequence ID" value="XM_028616645.1"/>
</dbReference>
<proteinExistence type="predicted"/>
<dbReference type="Gene3D" id="3.40.50.1240">
    <property type="entry name" value="Phosphoglycerate mutase-like"/>
    <property type="match status" value="1"/>
</dbReference>
<dbReference type="GO" id="GO:0045820">
    <property type="term" value="P:negative regulation of glycolytic process"/>
    <property type="evidence" value="ECO:0007669"/>
    <property type="project" value="TreeGrafter"/>
</dbReference>
<gene>
    <name evidence="4" type="ORF">EHS24_000829</name>
</gene>
<dbReference type="InterPro" id="IPR029033">
    <property type="entry name" value="His_PPase_superfam"/>
</dbReference>
<dbReference type="GO" id="GO:0005829">
    <property type="term" value="C:cytosol"/>
    <property type="evidence" value="ECO:0007669"/>
    <property type="project" value="TreeGrafter"/>
</dbReference>
<feature type="binding site" evidence="3">
    <location>
        <position position="58"/>
    </location>
    <ligand>
        <name>substrate</name>
    </ligand>
</feature>
<dbReference type="CDD" id="cd07067">
    <property type="entry name" value="HP_PGM_like"/>
    <property type="match status" value="1"/>
</dbReference>
<dbReference type="InterPro" id="IPR051695">
    <property type="entry name" value="Phosphoglycerate_Mutase"/>
</dbReference>
<dbReference type="Proteomes" id="UP000279236">
    <property type="component" value="Unassembled WGS sequence"/>
</dbReference>
<feature type="active site" description="Proton donor/acceptor" evidence="2">
    <location>
        <position position="81"/>
    </location>
</feature>
<keyword evidence="1" id="KW-0378">Hydrolase</keyword>
<evidence type="ECO:0008006" key="6">
    <source>
        <dbReference type="Google" id="ProtNLM"/>
    </source>
</evidence>
<dbReference type="PANTHER" id="PTHR46517">
    <property type="entry name" value="FRUCTOSE-2,6-BISPHOSPHATASE TIGAR"/>
    <property type="match status" value="1"/>
</dbReference>